<organism evidence="7 8">
    <name type="scientific">Muiribacterium halophilum</name>
    <dbReference type="NCBI Taxonomy" id="2053465"/>
    <lineage>
        <taxon>Bacteria</taxon>
        <taxon>Candidatus Muiribacteriota</taxon>
        <taxon>Candidatus Muiribacteriia</taxon>
        <taxon>Candidatus Muiribacteriales</taxon>
        <taxon>Candidatus Muiribacteriaceae</taxon>
        <taxon>Candidatus Muiribacterium</taxon>
    </lineage>
</organism>
<evidence type="ECO:0000256" key="2">
    <source>
        <dbReference type="ARBA" id="ARBA00022475"/>
    </source>
</evidence>
<gene>
    <name evidence="7" type="ORF">C0601_01510</name>
</gene>
<accession>A0A2N5ZLI9</accession>
<feature type="transmembrane region" description="Helical" evidence="6">
    <location>
        <begin position="199"/>
        <end position="220"/>
    </location>
</feature>
<proteinExistence type="predicted"/>
<dbReference type="PANTHER" id="PTHR40277:SF1">
    <property type="entry name" value="BLL5419 PROTEIN"/>
    <property type="match status" value="1"/>
</dbReference>
<evidence type="ECO:0000313" key="7">
    <source>
        <dbReference type="EMBL" id="PLX19558.1"/>
    </source>
</evidence>
<evidence type="ECO:0000313" key="8">
    <source>
        <dbReference type="Proteomes" id="UP000234857"/>
    </source>
</evidence>
<feature type="transmembrane region" description="Helical" evidence="6">
    <location>
        <begin position="52"/>
        <end position="72"/>
    </location>
</feature>
<dbReference type="Proteomes" id="UP000234857">
    <property type="component" value="Unassembled WGS sequence"/>
</dbReference>
<keyword evidence="2" id="KW-1003">Cell membrane</keyword>
<dbReference type="Pfam" id="PF03706">
    <property type="entry name" value="LPG_synthase_TM"/>
    <property type="match status" value="1"/>
</dbReference>
<feature type="transmembrane region" description="Helical" evidence="6">
    <location>
        <begin position="241"/>
        <end position="267"/>
    </location>
</feature>
<keyword evidence="4 6" id="KW-1133">Transmembrane helix</keyword>
<feature type="transmembrane region" description="Helical" evidence="6">
    <location>
        <begin position="12"/>
        <end position="32"/>
    </location>
</feature>
<feature type="transmembrane region" description="Helical" evidence="6">
    <location>
        <begin position="165"/>
        <end position="187"/>
    </location>
</feature>
<dbReference type="PANTHER" id="PTHR40277">
    <property type="entry name" value="BLL5419 PROTEIN"/>
    <property type="match status" value="1"/>
</dbReference>
<sequence>MKKLIQTFSKTDIKWFSLTLLLIPFLEIPRMLRFNILLRLEGIRLDLKSIFLSYQSSIFFGNISPLRAGDFYKIRYFKIPTFKGIILVMADRGFDFILLVVSGIYSFGVFKDSITLRFVALSISIFLILSFVFIRIFGKKIKFLERILKKTSTIDLLTKWTLKDAFFLTLYSITATLLFFFFNHLILNLTMSTDVSFTDVILIVSMVSLSNIIPITISGIGTREALSLLILSSYGLKQETAITYGALAFILTMLAASIYSFLIWLLAQKHFKYTYD</sequence>
<protein>
    <recommendedName>
        <fullName evidence="9">Flippase-like domain-containing protein</fullName>
    </recommendedName>
</protein>
<evidence type="ECO:0008006" key="9">
    <source>
        <dbReference type="Google" id="ProtNLM"/>
    </source>
</evidence>
<dbReference type="AlphaFoldDB" id="A0A2N5ZLI9"/>
<dbReference type="InterPro" id="IPR022791">
    <property type="entry name" value="L-PG_synthase/AglD"/>
</dbReference>
<dbReference type="EMBL" id="PKTG01000025">
    <property type="protein sequence ID" value="PLX19558.1"/>
    <property type="molecule type" value="Genomic_DNA"/>
</dbReference>
<comment type="subcellular location">
    <subcellularLocation>
        <location evidence="1">Cell membrane</location>
        <topology evidence="1">Multi-pass membrane protein</topology>
    </subcellularLocation>
</comment>
<evidence type="ECO:0000256" key="4">
    <source>
        <dbReference type="ARBA" id="ARBA00022989"/>
    </source>
</evidence>
<comment type="caution">
    <text evidence="7">The sequence shown here is derived from an EMBL/GenBank/DDBJ whole genome shotgun (WGS) entry which is preliminary data.</text>
</comment>
<evidence type="ECO:0000256" key="5">
    <source>
        <dbReference type="ARBA" id="ARBA00023136"/>
    </source>
</evidence>
<feature type="transmembrane region" description="Helical" evidence="6">
    <location>
        <begin position="116"/>
        <end position="137"/>
    </location>
</feature>
<evidence type="ECO:0000256" key="1">
    <source>
        <dbReference type="ARBA" id="ARBA00004651"/>
    </source>
</evidence>
<reference evidence="7 8" key="1">
    <citation type="submission" date="2017-11" db="EMBL/GenBank/DDBJ databases">
        <title>Genome-resolved metagenomics identifies genetic mobility, metabolic interactions, and unexpected diversity in perchlorate-reducing communities.</title>
        <authorList>
            <person name="Barnum T.P."/>
            <person name="Figueroa I.A."/>
            <person name="Carlstrom C.I."/>
            <person name="Lucas L.N."/>
            <person name="Engelbrektson A.L."/>
            <person name="Coates J.D."/>
        </authorList>
    </citation>
    <scope>NUCLEOTIDE SEQUENCE [LARGE SCALE GENOMIC DNA]</scope>
    <source>
        <strain evidence="7">BM706</strain>
    </source>
</reference>
<evidence type="ECO:0000256" key="6">
    <source>
        <dbReference type="SAM" id="Phobius"/>
    </source>
</evidence>
<name>A0A2N5ZLI9_MUIH1</name>
<keyword evidence="3 6" id="KW-0812">Transmembrane</keyword>
<keyword evidence="5 6" id="KW-0472">Membrane</keyword>
<evidence type="ECO:0000256" key="3">
    <source>
        <dbReference type="ARBA" id="ARBA00022692"/>
    </source>
</evidence>
<feature type="transmembrane region" description="Helical" evidence="6">
    <location>
        <begin position="93"/>
        <end position="110"/>
    </location>
</feature>
<dbReference type="GO" id="GO:0005886">
    <property type="term" value="C:plasma membrane"/>
    <property type="evidence" value="ECO:0007669"/>
    <property type="project" value="UniProtKB-SubCell"/>
</dbReference>